<dbReference type="AlphaFoldDB" id="A0A323T8F6"/>
<dbReference type="RefSeq" id="WP_110611437.1">
    <property type="nucleotide sequence ID" value="NZ_PDOD01000005.1"/>
</dbReference>
<reference evidence="1 2" key="1">
    <citation type="submission" date="2017-10" db="EMBL/GenBank/DDBJ databases">
        <title>Bacillus sp. nov., a halophilic bacterium isolated from a Keqin Lake.</title>
        <authorList>
            <person name="Wang H."/>
        </authorList>
    </citation>
    <scope>NUCLEOTIDE SEQUENCE [LARGE SCALE GENOMIC DNA]</scope>
    <source>
        <strain evidence="1 2">KQ-12</strain>
    </source>
</reference>
<comment type="caution">
    <text evidence="1">The sequence shown here is derived from an EMBL/GenBank/DDBJ whole genome shotgun (WGS) entry which is preliminary data.</text>
</comment>
<accession>A0A323T8F6</accession>
<organism evidence="1 2">
    <name type="scientific">Salipaludibacillus keqinensis</name>
    <dbReference type="NCBI Taxonomy" id="2045207"/>
    <lineage>
        <taxon>Bacteria</taxon>
        <taxon>Bacillati</taxon>
        <taxon>Bacillota</taxon>
        <taxon>Bacilli</taxon>
        <taxon>Bacillales</taxon>
        <taxon>Bacillaceae</taxon>
    </lineage>
</organism>
<name>A0A323T8F6_9BACI</name>
<protein>
    <submittedName>
        <fullName evidence="1">Uncharacterized protein</fullName>
    </submittedName>
</protein>
<proteinExistence type="predicted"/>
<dbReference type="InterPro" id="IPR058870">
    <property type="entry name" value="YuzC"/>
</dbReference>
<sequence>MYYRPIYAPHYYRNRQYPPVDISIFQQSLQTYPSLLSKADQVIDSLRNSPDKMHRIMEAAQAGQDNEVEEIINEAGTSLNVSISYTPMSMTLTFTDAPQSALCCRLTMYIRWG</sequence>
<keyword evidence="2" id="KW-1185">Reference proteome</keyword>
<dbReference type="Proteomes" id="UP000248214">
    <property type="component" value="Unassembled WGS sequence"/>
</dbReference>
<dbReference type="EMBL" id="PDOD01000005">
    <property type="protein sequence ID" value="PYZ91981.1"/>
    <property type="molecule type" value="Genomic_DNA"/>
</dbReference>
<evidence type="ECO:0000313" key="2">
    <source>
        <dbReference type="Proteomes" id="UP000248214"/>
    </source>
</evidence>
<dbReference type="OrthoDB" id="2615349at2"/>
<dbReference type="Pfam" id="PF26344">
    <property type="entry name" value="YuzC"/>
    <property type="match status" value="1"/>
</dbReference>
<evidence type="ECO:0000313" key="1">
    <source>
        <dbReference type="EMBL" id="PYZ91981.1"/>
    </source>
</evidence>
<gene>
    <name evidence="1" type="ORF">CR194_17435</name>
</gene>